<organism evidence="1 2">
    <name type="scientific">Alteromonas confluentis</name>
    <dbReference type="NCBI Taxonomy" id="1656094"/>
    <lineage>
        <taxon>Bacteria</taxon>
        <taxon>Pseudomonadati</taxon>
        <taxon>Pseudomonadota</taxon>
        <taxon>Gammaproteobacteria</taxon>
        <taxon>Alteromonadales</taxon>
        <taxon>Alteromonadaceae</taxon>
        <taxon>Alteromonas/Salinimonas group</taxon>
        <taxon>Alteromonas</taxon>
    </lineage>
</organism>
<sequence length="166" mass="17743">MHIIFSHGKESGPWGSKIRRLAAEAESAGHTVESLDYTDTLDPDQRVEQLLSHCENSAAPDLLVGSSMGGYVSLVAAEKLQPRGLFLMAPALFMPGYSRQSYLFSGNTSIVHGWNDEVIPFDNSVSFARSKLAALHLVNSDHGLASALDDVAALFAAYCASVESGS</sequence>
<dbReference type="EMBL" id="MDHN01000037">
    <property type="protein sequence ID" value="OFC69618.1"/>
    <property type="molecule type" value="Genomic_DNA"/>
</dbReference>
<gene>
    <name evidence="1" type="ORF">BFC18_16205</name>
</gene>
<dbReference type="Pfam" id="PF05728">
    <property type="entry name" value="UPF0227"/>
    <property type="match status" value="1"/>
</dbReference>
<evidence type="ECO:0008006" key="3">
    <source>
        <dbReference type="Google" id="ProtNLM"/>
    </source>
</evidence>
<dbReference type="Gene3D" id="3.40.50.1820">
    <property type="entry name" value="alpha/beta hydrolase"/>
    <property type="match status" value="1"/>
</dbReference>
<comment type="caution">
    <text evidence="1">The sequence shown here is derived from an EMBL/GenBank/DDBJ whole genome shotgun (WGS) entry which is preliminary data.</text>
</comment>
<dbReference type="OrthoDB" id="264572at2"/>
<dbReference type="InterPro" id="IPR008886">
    <property type="entry name" value="UPF0227/Esterase_YqiA"/>
</dbReference>
<dbReference type="STRING" id="1656094.BFC18_16205"/>
<evidence type="ECO:0000313" key="1">
    <source>
        <dbReference type="EMBL" id="OFC69618.1"/>
    </source>
</evidence>
<dbReference type="AlphaFoldDB" id="A0A1E7Z7W1"/>
<evidence type="ECO:0000313" key="2">
    <source>
        <dbReference type="Proteomes" id="UP000175691"/>
    </source>
</evidence>
<dbReference type="RefSeq" id="WP_070126417.1">
    <property type="nucleotide sequence ID" value="NZ_MDHN01000037.1"/>
</dbReference>
<reference evidence="1 2" key="1">
    <citation type="submission" date="2016-08" db="EMBL/GenBank/DDBJ databases">
        <authorList>
            <person name="Seilhamer J.J."/>
        </authorList>
    </citation>
    <scope>NUCLEOTIDE SEQUENCE [LARGE SCALE GENOMIC DNA]</scope>
    <source>
        <strain evidence="1 2">KCTC 42603</strain>
    </source>
</reference>
<dbReference type="InterPro" id="IPR029058">
    <property type="entry name" value="AB_hydrolase_fold"/>
</dbReference>
<protein>
    <recommendedName>
        <fullName evidence="3">Alpha/beta hydrolase</fullName>
    </recommendedName>
</protein>
<dbReference type="Proteomes" id="UP000175691">
    <property type="component" value="Unassembled WGS sequence"/>
</dbReference>
<keyword evidence="2" id="KW-1185">Reference proteome</keyword>
<accession>A0A1E7Z7W1</accession>
<name>A0A1E7Z7W1_9ALTE</name>
<dbReference type="SUPFAM" id="SSF53474">
    <property type="entry name" value="alpha/beta-Hydrolases"/>
    <property type="match status" value="1"/>
</dbReference>
<proteinExistence type="predicted"/>